<keyword evidence="4 8" id="KW-0032">Aminotransferase</keyword>
<comment type="caution">
    <text evidence="8">The sequence shown here is derived from an EMBL/GenBank/DDBJ whole genome shotgun (WGS) entry which is preliminary data.</text>
</comment>
<organism evidence="8 9">
    <name type="scientific">Deinococcus xianganensis</name>
    <dbReference type="NCBI Taxonomy" id="1507289"/>
    <lineage>
        <taxon>Bacteria</taxon>
        <taxon>Thermotogati</taxon>
        <taxon>Deinococcota</taxon>
        <taxon>Deinococci</taxon>
        <taxon>Deinococcales</taxon>
        <taxon>Deinococcaceae</taxon>
        <taxon>Deinococcus</taxon>
    </lineage>
</organism>
<dbReference type="PRINTS" id="PR00799">
    <property type="entry name" value="TRANSAMINASE"/>
</dbReference>
<evidence type="ECO:0000259" key="7">
    <source>
        <dbReference type="Pfam" id="PF00155"/>
    </source>
</evidence>
<dbReference type="GO" id="GO:0033585">
    <property type="term" value="P:L-phenylalanine biosynthetic process from chorismate via phenylpyruvate"/>
    <property type="evidence" value="ECO:0007669"/>
    <property type="project" value="TreeGrafter"/>
</dbReference>
<dbReference type="GO" id="GO:0004838">
    <property type="term" value="F:L-tyrosine-2-oxoglutarate transaminase activity"/>
    <property type="evidence" value="ECO:0007669"/>
    <property type="project" value="TreeGrafter"/>
</dbReference>
<reference evidence="8 9" key="1">
    <citation type="submission" date="2019-11" db="EMBL/GenBank/DDBJ databases">
        <title>Genome sequence of Deinococcus xianganensis Y35, AI-2 producing algicidal bacterium, isolated from lake water.</title>
        <authorList>
            <person name="Li Y."/>
        </authorList>
    </citation>
    <scope>NUCLEOTIDE SEQUENCE [LARGE SCALE GENOMIC DNA]</scope>
    <source>
        <strain evidence="8 9">Y35</strain>
    </source>
</reference>
<evidence type="ECO:0000256" key="1">
    <source>
        <dbReference type="ARBA" id="ARBA00001933"/>
    </source>
</evidence>
<protein>
    <submittedName>
        <fullName evidence="8">Aminotransferase class I/II-fold pyridoxal phosphate-dependent enzyme</fullName>
    </submittedName>
</protein>
<evidence type="ECO:0000256" key="6">
    <source>
        <dbReference type="ARBA" id="ARBA00022898"/>
    </source>
</evidence>
<evidence type="ECO:0000256" key="4">
    <source>
        <dbReference type="ARBA" id="ARBA00022576"/>
    </source>
</evidence>
<dbReference type="GO" id="GO:0004069">
    <property type="term" value="F:L-aspartate:2-oxoglutarate aminotransferase activity"/>
    <property type="evidence" value="ECO:0007669"/>
    <property type="project" value="TreeGrafter"/>
</dbReference>
<proteinExistence type="inferred from homology"/>
<dbReference type="SUPFAM" id="SSF53383">
    <property type="entry name" value="PLP-dependent transferases"/>
    <property type="match status" value="1"/>
</dbReference>
<evidence type="ECO:0000313" key="8">
    <source>
        <dbReference type="EMBL" id="MXV20517.1"/>
    </source>
</evidence>
<dbReference type="PANTHER" id="PTHR11879">
    <property type="entry name" value="ASPARTATE AMINOTRANSFERASE"/>
    <property type="match status" value="1"/>
</dbReference>
<dbReference type="AlphaFoldDB" id="A0A6I4YNE7"/>
<comment type="cofactor">
    <cofactor evidence="1">
        <name>pyridoxal 5'-phosphate</name>
        <dbReference type="ChEBI" id="CHEBI:597326"/>
    </cofactor>
</comment>
<dbReference type="RefSeq" id="WP_160980079.1">
    <property type="nucleotide sequence ID" value="NZ_WVHK01000048.1"/>
</dbReference>
<dbReference type="InterPro" id="IPR015424">
    <property type="entry name" value="PyrdxlP-dep_Trfase"/>
</dbReference>
<keyword evidence="6" id="KW-0663">Pyridoxal phosphate</keyword>
<comment type="subunit">
    <text evidence="3">Homodimer.</text>
</comment>
<dbReference type="GO" id="GO:0030170">
    <property type="term" value="F:pyridoxal phosphate binding"/>
    <property type="evidence" value="ECO:0007669"/>
    <property type="project" value="InterPro"/>
</dbReference>
<dbReference type="Proteomes" id="UP000430519">
    <property type="component" value="Unassembled WGS sequence"/>
</dbReference>
<dbReference type="Pfam" id="PF00155">
    <property type="entry name" value="Aminotran_1_2"/>
    <property type="match status" value="1"/>
</dbReference>
<evidence type="ECO:0000256" key="5">
    <source>
        <dbReference type="ARBA" id="ARBA00022679"/>
    </source>
</evidence>
<dbReference type="NCBIfam" id="NF006719">
    <property type="entry name" value="PRK09257.1"/>
    <property type="match status" value="1"/>
</dbReference>
<evidence type="ECO:0000256" key="3">
    <source>
        <dbReference type="ARBA" id="ARBA00011738"/>
    </source>
</evidence>
<dbReference type="InterPro" id="IPR004839">
    <property type="entry name" value="Aminotransferase_I/II_large"/>
</dbReference>
<name>A0A6I4YNE7_9DEIO</name>
<comment type="similarity">
    <text evidence="2">Belongs to the class-I pyridoxal-phosphate-dependent aminotransferase family.</text>
</comment>
<gene>
    <name evidence="8" type="ORF">GLX28_12825</name>
</gene>
<dbReference type="GO" id="GO:0042802">
    <property type="term" value="F:identical protein binding"/>
    <property type="evidence" value="ECO:0007669"/>
    <property type="project" value="TreeGrafter"/>
</dbReference>
<dbReference type="InterPro" id="IPR000796">
    <property type="entry name" value="Asp_trans"/>
</dbReference>
<dbReference type="GO" id="GO:0005829">
    <property type="term" value="C:cytosol"/>
    <property type="evidence" value="ECO:0007669"/>
    <property type="project" value="TreeGrafter"/>
</dbReference>
<accession>A0A6I4YNE7</accession>
<dbReference type="InterPro" id="IPR015422">
    <property type="entry name" value="PyrdxlP-dep_Trfase_small"/>
</dbReference>
<evidence type="ECO:0000313" key="9">
    <source>
        <dbReference type="Proteomes" id="UP000430519"/>
    </source>
</evidence>
<sequence>MFSDLRPLPLDPLWALQNAHRDDPRPHKLNLGIGIYRDAHGHTPVLNAVQHAERALADAAPSKVYRPLSGNADFTAAMTRLLLGDHTPTLERTLDRAVTVQTVGGTGALRTLADLIASANPEATVWTSNPGYANHHPLMRAAGLLTAEYPWHDDGTGQTDLSPMLGTLDAAQPGDILLVQGCCHNPTGIDLSQESWHALASSCQERGLIPLIDMAYQGLGKGLTEDAQGLRIMTRQLGTVLIAASCSKNMGLYCERTGTATVLVPHPHEKPAVLSVLEGIARRTYSMPPEHGAAIAATLLNTPHPWHAELGTMRDRIRTVRETLGAALRAAHAPHDLLTIEHHQGMFSLLPLTPHQMDTLREHHAIYGTREGRINIAGIPDHAITPLAHALIAVYGREVVGR</sequence>
<keyword evidence="9" id="KW-1185">Reference proteome</keyword>
<dbReference type="EMBL" id="WVHK01000048">
    <property type="protein sequence ID" value="MXV20517.1"/>
    <property type="molecule type" value="Genomic_DNA"/>
</dbReference>
<dbReference type="PANTHER" id="PTHR11879:SF22">
    <property type="entry name" value="ASPARTATE AMINOTRANSFERASE, MITOCHONDRIAL"/>
    <property type="match status" value="1"/>
</dbReference>
<dbReference type="Gene3D" id="3.40.640.10">
    <property type="entry name" value="Type I PLP-dependent aspartate aminotransferase-like (Major domain)"/>
    <property type="match status" value="1"/>
</dbReference>
<feature type="domain" description="Aminotransferase class I/classII large" evidence="7">
    <location>
        <begin position="27"/>
        <end position="391"/>
    </location>
</feature>
<dbReference type="Gene3D" id="3.90.1150.10">
    <property type="entry name" value="Aspartate Aminotransferase, domain 1"/>
    <property type="match status" value="1"/>
</dbReference>
<evidence type="ECO:0000256" key="2">
    <source>
        <dbReference type="ARBA" id="ARBA00007441"/>
    </source>
</evidence>
<dbReference type="InterPro" id="IPR015421">
    <property type="entry name" value="PyrdxlP-dep_Trfase_major"/>
</dbReference>
<keyword evidence="5 8" id="KW-0808">Transferase</keyword>
<dbReference type="CDD" id="cd00609">
    <property type="entry name" value="AAT_like"/>
    <property type="match status" value="1"/>
</dbReference>